<gene>
    <name evidence="2" type="ORF">SU7_1187</name>
</gene>
<feature type="coiled-coil region" evidence="1">
    <location>
        <begin position="118"/>
        <end position="152"/>
    </location>
</feature>
<keyword evidence="1" id="KW-0175">Coiled coil</keyword>
<proteinExistence type="predicted"/>
<keyword evidence="3" id="KW-1185">Reference proteome</keyword>
<sequence length="277" mass="31494">MTELSIADGDDILGMFFDEEFVPHAFVDILLSNALNEDQTQSISSSLLTRLDFYTKNLTKELENTIWNLDKLSQTLSSAWASTRFHEEADKDDSSLYPTESLRSSKLEYYLDTLGSAVRALETGMQNVVEKINEIDQENDNNTNVRQQLQNLVLIKERIEKAIYYLEQIKTITNISTMKENGKAANGGRDLSINDFRTSLKALEDTIDESLTLASDKEAKDERNTDLLNRIDSLSELKSLFKGIDKFFAEYATFSESIKMKAQSYLSTKDIDEEILS</sequence>
<reference evidence="2 3" key="1">
    <citation type="journal article" date="2013" name="BMC Genomics">
        <title>High quality de novo sequencing and assembly of the Saccharomyces arboricolus genome.</title>
        <authorList>
            <person name="Liti G."/>
            <person name="Nguyen Ba A.N."/>
            <person name="Blythe M."/>
            <person name="Mueller C.A."/>
            <person name="Bergstroem A."/>
            <person name="Cubillos F.A."/>
            <person name="Dafhnis-Calas F."/>
            <person name="Khoshraftar S."/>
            <person name="Malla S."/>
            <person name="Mehta N."/>
            <person name="Siow C.C."/>
            <person name="Warringer J."/>
            <person name="Moses A.M."/>
            <person name="Louis E.J."/>
            <person name="Nieduszynski C.A."/>
        </authorList>
    </citation>
    <scope>NUCLEOTIDE SEQUENCE [LARGE SCALE GENOMIC DNA]</scope>
    <source>
        <strain evidence="3">H-6 / AS 2.3317 / CBS 10644</strain>
    </source>
</reference>
<protein>
    <submittedName>
        <fullName evidence="2">Cog7p</fullName>
    </submittedName>
</protein>
<dbReference type="Gene3D" id="6.10.250.2790">
    <property type="match status" value="1"/>
</dbReference>
<accession>J8PNM7</accession>
<dbReference type="EMBL" id="ALIE01000084">
    <property type="protein sequence ID" value="EJS43715.1"/>
    <property type="molecule type" value="Genomic_DNA"/>
</dbReference>
<comment type="caution">
    <text evidence="2">The sequence shown here is derived from an EMBL/GenBank/DDBJ whole genome shotgun (WGS) entry which is preliminary data.</text>
</comment>
<dbReference type="HOGENOM" id="CLU_086134_0_0_1"/>
<dbReference type="Proteomes" id="UP000006968">
    <property type="component" value="Chromosome VII"/>
</dbReference>
<name>J8PNM7_SACAR</name>
<evidence type="ECO:0000313" key="2">
    <source>
        <dbReference type="EMBL" id="EJS43715.1"/>
    </source>
</evidence>
<evidence type="ECO:0000256" key="1">
    <source>
        <dbReference type="SAM" id="Coils"/>
    </source>
</evidence>
<evidence type="ECO:0000313" key="3">
    <source>
        <dbReference type="Proteomes" id="UP000006968"/>
    </source>
</evidence>
<dbReference type="OrthoDB" id="4064682at2759"/>
<organism evidence="2 3">
    <name type="scientific">Saccharomyces arboricola (strain H-6 / AS 2.3317 / CBS 10644)</name>
    <name type="common">Yeast</name>
    <dbReference type="NCBI Taxonomy" id="1160507"/>
    <lineage>
        <taxon>Eukaryota</taxon>
        <taxon>Fungi</taxon>
        <taxon>Dikarya</taxon>
        <taxon>Ascomycota</taxon>
        <taxon>Saccharomycotina</taxon>
        <taxon>Saccharomycetes</taxon>
        <taxon>Saccharomycetales</taxon>
        <taxon>Saccharomycetaceae</taxon>
        <taxon>Saccharomyces</taxon>
    </lineage>
</organism>
<dbReference type="AlphaFoldDB" id="J8PNM7"/>